<feature type="transmembrane region" description="Helical" evidence="1">
    <location>
        <begin position="145"/>
        <end position="163"/>
    </location>
</feature>
<feature type="transmembrane region" description="Helical" evidence="1">
    <location>
        <begin position="5"/>
        <end position="23"/>
    </location>
</feature>
<proteinExistence type="predicted"/>
<dbReference type="KEGG" id="fli:Fleli_3241"/>
<dbReference type="eggNOG" id="ENOG502ZESA">
    <property type="taxonomic scope" value="Bacteria"/>
</dbReference>
<evidence type="ECO:0000313" key="4">
    <source>
        <dbReference type="Proteomes" id="UP000006054"/>
    </source>
</evidence>
<accession>I4ANN7</accession>
<feature type="transmembrane region" description="Helical" evidence="1">
    <location>
        <begin position="35"/>
        <end position="53"/>
    </location>
</feature>
<dbReference type="InterPro" id="IPR055087">
    <property type="entry name" value="GldL-like_N"/>
</dbReference>
<evidence type="ECO:0000259" key="2">
    <source>
        <dbReference type="Pfam" id="PF22827"/>
    </source>
</evidence>
<evidence type="ECO:0000256" key="1">
    <source>
        <dbReference type="SAM" id="Phobius"/>
    </source>
</evidence>
<organism evidence="3 4">
    <name type="scientific">Bernardetia litoralis (strain ATCC 23117 / DSM 6794 / NBRC 15988 / NCIMB 1366 / Fx l1 / Sio-4)</name>
    <name type="common">Flexibacter litoralis</name>
    <dbReference type="NCBI Taxonomy" id="880071"/>
    <lineage>
        <taxon>Bacteria</taxon>
        <taxon>Pseudomonadati</taxon>
        <taxon>Bacteroidota</taxon>
        <taxon>Cytophagia</taxon>
        <taxon>Cytophagales</taxon>
        <taxon>Bernardetiaceae</taxon>
        <taxon>Bernardetia</taxon>
    </lineage>
</organism>
<dbReference type="HOGENOM" id="CLU_1545352_0_0_10"/>
<dbReference type="EMBL" id="CP003345">
    <property type="protein sequence ID" value="AFM05572.1"/>
    <property type="molecule type" value="Genomic_DNA"/>
</dbReference>
<feature type="transmembrane region" description="Helical" evidence="1">
    <location>
        <begin position="62"/>
        <end position="82"/>
    </location>
</feature>
<evidence type="ECO:0000313" key="3">
    <source>
        <dbReference type="EMBL" id="AFM05572.1"/>
    </source>
</evidence>
<gene>
    <name evidence="3" type="ordered locus">Fleli_3241</name>
</gene>
<keyword evidence="1" id="KW-0812">Transmembrane</keyword>
<feature type="domain" description="Gliding motility protein GldL-like N-terminal" evidence="2">
    <location>
        <begin position="73"/>
        <end position="97"/>
    </location>
</feature>
<sequence length="173" mass="19935">MKDKIIYIFIVASFIVGLIGAGLTFTEKLSEQGEYLIQGGFTLAQWWGIYLIFKNGTTKNTFYWQIIRFLLGVLVFGVFFKIMHWPFAGIMLMVSLLGISFTYLVRFVAKNDFSVLSILKFLWVFSTGILSFLSITRIIPKNNNTISFIPLILFCMLFTLFLSQEYKSKKALK</sequence>
<dbReference type="RefSeq" id="WP_014799002.1">
    <property type="nucleotide sequence ID" value="NC_018018.1"/>
</dbReference>
<keyword evidence="1" id="KW-1133">Transmembrane helix</keyword>
<dbReference type="Proteomes" id="UP000006054">
    <property type="component" value="Chromosome"/>
</dbReference>
<dbReference type="AlphaFoldDB" id="I4ANN7"/>
<protein>
    <recommendedName>
        <fullName evidence="2">Gliding motility protein GldL-like N-terminal domain-containing protein</fullName>
    </recommendedName>
</protein>
<keyword evidence="1" id="KW-0472">Membrane</keyword>
<dbReference type="Pfam" id="PF22827">
    <property type="entry name" value="GldL_N"/>
    <property type="match status" value="1"/>
</dbReference>
<feature type="transmembrane region" description="Helical" evidence="1">
    <location>
        <begin position="88"/>
        <end position="109"/>
    </location>
</feature>
<feature type="transmembrane region" description="Helical" evidence="1">
    <location>
        <begin position="121"/>
        <end position="139"/>
    </location>
</feature>
<dbReference type="STRING" id="880071.Fleli_3241"/>
<reference evidence="4" key="1">
    <citation type="submission" date="2012-06" db="EMBL/GenBank/DDBJ databases">
        <title>The complete genome of Flexibacter litoralis DSM 6794.</title>
        <authorList>
            <person name="Lucas S."/>
            <person name="Copeland A."/>
            <person name="Lapidus A."/>
            <person name="Glavina del Rio T."/>
            <person name="Dalin E."/>
            <person name="Tice H."/>
            <person name="Bruce D."/>
            <person name="Goodwin L."/>
            <person name="Pitluck S."/>
            <person name="Peters L."/>
            <person name="Ovchinnikova G."/>
            <person name="Lu M."/>
            <person name="Kyrpides N."/>
            <person name="Mavromatis K."/>
            <person name="Ivanova N."/>
            <person name="Brettin T."/>
            <person name="Detter J.C."/>
            <person name="Han C."/>
            <person name="Larimer F."/>
            <person name="Land M."/>
            <person name="Hauser L."/>
            <person name="Markowitz V."/>
            <person name="Cheng J.-F."/>
            <person name="Hugenholtz P."/>
            <person name="Woyke T."/>
            <person name="Wu D."/>
            <person name="Spring S."/>
            <person name="Lang E."/>
            <person name="Kopitz M."/>
            <person name="Brambilla E."/>
            <person name="Klenk H.-P."/>
            <person name="Eisen J.A."/>
        </authorList>
    </citation>
    <scope>NUCLEOTIDE SEQUENCE [LARGE SCALE GENOMIC DNA]</scope>
    <source>
        <strain evidence="4">ATCC 23117 / DSM 6794 / NBRC 15988 / NCIMB 1366 / Sio-4</strain>
    </source>
</reference>
<dbReference type="OrthoDB" id="1134798at2"/>
<name>I4ANN7_BERLS</name>
<keyword evidence="4" id="KW-1185">Reference proteome</keyword>